<evidence type="ECO:0000313" key="2">
    <source>
        <dbReference type="Proteomes" id="UP000217257"/>
    </source>
</evidence>
<accession>A0A250J3J5</accession>
<organism evidence="1 2">
    <name type="scientific">Cystobacter fuscus</name>
    <dbReference type="NCBI Taxonomy" id="43"/>
    <lineage>
        <taxon>Bacteria</taxon>
        <taxon>Pseudomonadati</taxon>
        <taxon>Myxococcota</taxon>
        <taxon>Myxococcia</taxon>
        <taxon>Myxococcales</taxon>
        <taxon>Cystobacterineae</taxon>
        <taxon>Archangiaceae</taxon>
        <taxon>Cystobacter</taxon>
    </lineage>
</organism>
<evidence type="ECO:0000313" key="1">
    <source>
        <dbReference type="EMBL" id="ATB38539.1"/>
    </source>
</evidence>
<dbReference type="AlphaFoldDB" id="A0A250J3J5"/>
<proteinExistence type="predicted"/>
<protein>
    <submittedName>
        <fullName evidence="1">Uncharacterized protein</fullName>
    </submittedName>
</protein>
<reference evidence="1 2" key="1">
    <citation type="submission" date="2017-06" db="EMBL/GenBank/DDBJ databases">
        <title>Sequencing and comparative analysis of myxobacterial genomes.</title>
        <authorList>
            <person name="Rupp O."/>
            <person name="Goesmann A."/>
            <person name="Sogaard-Andersen L."/>
        </authorList>
    </citation>
    <scope>NUCLEOTIDE SEQUENCE [LARGE SCALE GENOMIC DNA]</scope>
    <source>
        <strain evidence="1 2">DSM 52655</strain>
    </source>
</reference>
<gene>
    <name evidence="1" type="ORF">CYFUS_003974</name>
</gene>
<dbReference type="KEGG" id="cfus:CYFUS_003974"/>
<dbReference type="EMBL" id="CP022098">
    <property type="protein sequence ID" value="ATB38539.1"/>
    <property type="molecule type" value="Genomic_DNA"/>
</dbReference>
<name>A0A250J3J5_9BACT</name>
<dbReference type="Proteomes" id="UP000217257">
    <property type="component" value="Chromosome"/>
</dbReference>
<sequence length="158" mass="18275">MSRTDTVLDLFYDYETTTGLSAEGAQRALERYNKLKRARGVYMHGHWIDREHLLLLLSRYGRAELKKQLSEVESAIRQYTAAELLRGYAFDTPQGKRHFVVNRHLRRVCITNEDAVRIVNWLSLNSSVEDLLGIYPALEAALEPVFEDVEEEEMKEAS</sequence>
<dbReference type="RefSeq" id="WP_232537668.1">
    <property type="nucleotide sequence ID" value="NZ_CP022098.1"/>
</dbReference>